<sequence length="396" mass="42983">MAFSSFDDTPAAPRPVAQAPALSRRAVLGAAGAAAAVALGAGRASAASLTPAAALTAGPLVLDGTVDAVGICYSVWHNLAAGPGVAVYDNTDILNTSHATGNPPAWGPLNAFHYWGRPATGYYRSDDVAVLRTHASQLSSARVDFVVVDATNVQGARDAGSDNLYYSPMQVLLDTWHDIRSSGGATPYVVPWVGTAASSSDPAGPGRETWNAFYASGAYDDLFVAYQGKPLLLTTDQLPDELRTHFTLRKMWGLQGQLADQEWSFLQDYPQQVGTSGGAPEQLAVCTALQHTYMTAPDAVGRQGGRTFRDQWSRAFDVRPKVAMLTWWNEWMAQRFQDGSGNTLFVDNYDEPYSRDIEPMDPNQSGTHSDIYYQWMKLYINAYKNHDPFPTDLIQS</sequence>
<evidence type="ECO:0000313" key="2">
    <source>
        <dbReference type="Proteomes" id="UP001344658"/>
    </source>
</evidence>
<keyword evidence="2" id="KW-1185">Reference proteome</keyword>
<dbReference type="Gene3D" id="3.20.20.80">
    <property type="entry name" value="Glycosidases"/>
    <property type="match status" value="1"/>
</dbReference>
<protein>
    <submittedName>
        <fullName evidence="1">Uncharacterized protein</fullName>
    </submittedName>
</protein>
<organism evidence="1 2">
    <name type="scientific">Actinacidiphila polyblastidii</name>
    <dbReference type="NCBI Taxonomy" id="3110430"/>
    <lineage>
        <taxon>Bacteria</taxon>
        <taxon>Bacillati</taxon>
        <taxon>Actinomycetota</taxon>
        <taxon>Actinomycetes</taxon>
        <taxon>Kitasatosporales</taxon>
        <taxon>Streptomycetaceae</taxon>
        <taxon>Actinacidiphila</taxon>
    </lineage>
</organism>
<dbReference type="RefSeq" id="WP_330798422.1">
    <property type="nucleotide sequence ID" value="NZ_JAZEWV010000024.1"/>
</dbReference>
<name>A0ABU7PJ44_9ACTN</name>
<comment type="caution">
    <text evidence="1">The sequence shown here is derived from an EMBL/GenBank/DDBJ whole genome shotgun (WGS) entry which is preliminary data.</text>
</comment>
<dbReference type="Proteomes" id="UP001344658">
    <property type="component" value="Unassembled WGS sequence"/>
</dbReference>
<gene>
    <name evidence="1" type="ORF">V2S66_24380</name>
</gene>
<dbReference type="InterPro" id="IPR006311">
    <property type="entry name" value="TAT_signal"/>
</dbReference>
<evidence type="ECO:0000313" key="1">
    <source>
        <dbReference type="EMBL" id="MEE4545092.1"/>
    </source>
</evidence>
<dbReference type="EMBL" id="JAZEWV010000024">
    <property type="protein sequence ID" value="MEE4545092.1"/>
    <property type="molecule type" value="Genomic_DNA"/>
</dbReference>
<proteinExistence type="predicted"/>
<dbReference type="PROSITE" id="PS51318">
    <property type="entry name" value="TAT"/>
    <property type="match status" value="1"/>
</dbReference>
<reference evidence="1 2" key="1">
    <citation type="submission" date="2023-12" db="EMBL/GenBank/DDBJ databases">
        <title>Streptomyces sp. V4-01.</title>
        <authorList>
            <person name="Somphong A."/>
            <person name="Phongsopitanun W."/>
        </authorList>
    </citation>
    <scope>NUCLEOTIDE SEQUENCE [LARGE SCALE GENOMIC DNA]</scope>
    <source>
        <strain evidence="1 2">V4-01</strain>
    </source>
</reference>
<accession>A0ABU7PJ44</accession>